<keyword evidence="3" id="KW-1185">Reference proteome</keyword>
<gene>
    <name evidence="2" type="ORF">ACFQ4H_04195</name>
</gene>
<sequence>MSISDERRVDNYLKQSGRKRLTPRQRRRAEKKKTARSGRSSRS</sequence>
<comment type="caution">
    <text evidence="2">The sequence shown here is derived from an EMBL/GenBank/DDBJ whole genome shotgun (WGS) entry which is preliminary data.</text>
</comment>
<dbReference type="Proteomes" id="UP001597260">
    <property type="component" value="Unassembled WGS sequence"/>
</dbReference>
<protein>
    <submittedName>
        <fullName evidence="2">Uncharacterized protein</fullName>
    </submittedName>
</protein>
<feature type="region of interest" description="Disordered" evidence="1">
    <location>
        <begin position="1"/>
        <end position="43"/>
    </location>
</feature>
<name>A0ABW3YAY4_9ACTN</name>
<feature type="compositionally biased region" description="Basic residues" evidence="1">
    <location>
        <begin position="16"/>
        <end position="43"/>
    </location>
</feature>
<organism evidence="2 3">
    <name type="scientific">Micromonospora sonneratiae</name>
    <dbReference type="NCBI Taxonomy" id="1184706"/>
    <lineage>
        <taxon>Bacteria</taxon>
        <taxon>Bacillati</taxon>
        <taxon>Actinomycetota</taxon>
        <taxon>Actinomycetes</taxon>
        <taxon>Micromonosporales</taxon>
        <taxon>Micromonosporaceae</taxon>
        <taxon>Micromonospora</taxon>
    </lineage>
</organism>
<reference evidence="3" key="1">
    <citation type="journal article" date="2019" name="Int. J. Syst. Evol. Microbiol.">
        <title>The Global Catalogue of Microorganisms (GCM) 10K type strain sequencing project: providing services to taxonomists for standard genome sequencing and annotation.</title>
        <authorList>
            <consortium name="The Broad Institute Genomics Platform"/>
            <consortium name="The Broad Institute Genome Sequencing Center for Infectious Disease"/>
            <person name="Wu L."/>
            <person name="Ma J."/>
        </authorList>
    </citation>
    <scope>NUCLEOTIDE SEQUENCE [LARGE SCALE GENOMIC DNA]</scope>
    <source>
        <strain evidence="3">JCM 31037</strain>
    </source>
</reference>
<dbReference type="RefSeq" id="WP_377567136.1">
    <property type="nucleotide sequence ID" value="NZ_JBHTMP010000004.1"/>
</dbReference>
<feature type="compositionally biased region" description="Basic and acidic residues" evidence="1">
    <location>
        <begin position="1"/>
        <end position="11"/>
    </location>
</feature>
<evidence type="ECO:0000313" key="2">
    <source>
        <dbReference type="EMBL" id="MFD1320288.1"/>
    </source>
</evidence>
<proteinExistence type="predicted"/>
<evidence type="ECO:0000256" key="1">
    <source>
        <dbReference type="SAM" id="MobiDB-lite"/>
    </source>
</evidence>
<dbReference type="EMBL" id="JBHTMP010000004">
    <property type="protein sequence ID" value="MFD1320288.1"/>
    <property type="molecule type" value="Genomic_DNA"/>
</dbReference>
<accession>A0ABW3YAY4</accession>
<evidence type="ECO:0000313" key="3">
    <source>
        <dbReference type="Proteomes" id="UP001597260"/>
    </source>
</evidence>